<dbReference type="AlphaFoldDB" id="A0A7W6MHE7"/>
<dbReference type="EMBL" id="JACIFV010000008">
    <property type="protein sequence ID" value="MBB4192577.1"/>
    <property type="molecule type" value="Genomic_DNA"/>
</dbReference>
<evidence type="ECO:0000313" key="2">
    <source>
        <dbReference type="Proteomes" id="UP000524492"/>
    </source>
</evidence>
<comment type="caution">
    <text evidence="1">The sequence shown here is derived from an EMBL/GenBank/DDBJ whole genome shotgun (WGS) entry which is preliminary data.</text>
</comment>
<name>A0A7W6MHE7_9HYPH</name>
<organism evidence="1 2">
    <name type="scientific">Rhizobium aethiopicum</name>
    <dbReference type="NCBI Taxonomy" id="1138170"/>
    <lineage>
        <taxon>Bacteria</taxon>
        <taxon>Pseudomonadati</taxon>
        <taxon>Pseudomonadota</taxon>
        <taxon>Alphaproteobacteria</taxon>
        <taxon>Hyphomicrobiales</taxon>
        <taxon>Rhizobiaceae</taxon>
        <taxon>Rhizobium/Agrobacterium group</taxon>
        <taxon>Rhizobium</taxon>
    </lineage>
</organism>
<gene>
    <name evidence="1" type="ORF">GGD53_002735</name>
</gene>
<accession>A0A7W6MHE7</accession>
<reference evidence="1 2" key="1">
    <citation type="submission" date="2020-08" db="EMBL/GenBank/DDBJ databases">
        <title>Genomic Encyclopedia of Type Strains, Phase IV (KMG-V): Genome sequencing to study the core and pangenomes of soil and plant-associated prokaryotes.</title>
        <authorList>
            <person name="Whitman W."/>
        </authorList>
    </citation>
    <scope>NUCLEOTIDE SEQUENCE [LARGE SCALE GENOMIC DNA]</scope>
    <source>
        <strain evidence="1 2">SEMIA 4074</strain>
    </source>
</reference>
<evidence type="ECO:0000313" key="1">
    <source>
        <dbReference type="EMBL" id="MBB4192577.1"/>
    </source>
</evidence>
<proteinExistence type="predicted"/>
<keyword evidence="2" id="KW-1185">Reference proteome</keyword>
<sequence length="35" mass="4053">MGALDSNTERRFLRHRDEIAPRIAKEKLDILNAAM</sequence>
<dbReference type="Proteomes" id="UP000524492">
    <property type="component" value="Unassembled WGS sequence"/>
</dbReference>
<protein>
    <submittedName>
        <fullName evidence="1">Uncharacterized protein</fullName>
    </submittedName>
</protein>